<evidence type="ECO:0000256" key="2">
    <source>
        <dbReference type="ARBA" id="ARBA00022490"/>
    </source>
</evidence>
<dbReference type="PANTHER" id="PTHR43420">
    <property type="entry name" value="ACETYLTRANSFERASE"/>
    <property type="match status" value="1"/>
</dbReference>
<evidence type="ECO:0000256" key="5">
    <source>
        <dbReference type="RuleBase" id="RU363094"/>
    </source>
</evidence>
<dbReference type="CDD" id="cd04301">
    <property type="entry name" value="NAT_SF"/>
    <property type="match status" value="1"/>
</dbReference>
<dbReference type="GO" id="GO:0005737">
    <property type="term" value="C:cytoplasm"/>
    <property type="evidence" value="ECO:0007669"/>
    <property type="project" value="UniProtKB-SubCell"/>
</dbReference>
<dbReference type="Gene3D" id="3.40.630.30">
    <property type="match status" value="1"/>
</dbReference>
<keyword evidence="8" id="KW-1185">Reference proteome</keyword>
<name>A0A0R2DJD9_9LACO</name>
<reference evidence="7 8" key="1">
    <citation type="journal article" date="2015" name="Genome Announc.">
        <title>Expanding the biotechnology potential of lactobacilli through comparative genomics of 213 strains and associated genera.</title>
        <authorList>
            <person name="Sun Z."/>
            <person name="Harris H.M."/>
            <person name="McCann A."/>
            <person name="Guo C."/>
            <person name="Argimon S."/>
            <person name="Zhang W."/>
            <person name="Yang X."/>
            <person name="Jeffery I.B."/>
            <person name="Cooney J.C."/>
            <person name="Kagawa T.F."/>
            <person name="Liu W."/>
            <person name="Song Y."/>
            <person name="Salvetti E."/>
            <person name="Wrobel A."/>
            <person name="Rasinkangas P."/>
            <person name="Parkhill J."/>
            <person name="Rea M.C."/>
            <person name="O'Sullivan O."/>
            <person name="Ritari J."/>
            <person name="Douillard F.P."/>
            <person name="Paul Ross R."/>
            <person name="Yang R."/>
            <person name="Briner A.E."/>
            <person name="Felis G.E."/>
            <person name="de Vos W.M."/>
            <person name="Barrangou R."/>
            <person name="Klaenhammer T.R."/>
            <person name="Caufield P.W."/>
            <person name="Cui Y."/>
            <person name="Zhang H."/>
            <person name="O'Toole P.W."/>
        </authorList>
    </citation>
    <scope>NUCLEOTIDE SEQUENCE [LARGE SCALE GENOMIC DNA]</scope>
    <source>
        <strain evidence="7 8">DSM 23037</strain>
    </source>
</reference>
<evidence type="ECO:0000313" key="7">
    <source>
        <dbReference type="EMBL" id="KRN04216.1"/>
    </source>
</evidence>
<evidence type="ECO:0000256" key="1">
    <source>
        <dbReference type="ARBA" id="ARBA00005395"/>
    </source>
</evidence>
<dbReference type="PROSITE" id="PS51186">
    <property type="entry name" value="GNAT"/>
    <property type="match status" value="1"/>
</dbReference>
<dbReference type="InterPro" id="IPR050680">
    <property type="entry name" value="YpeA/RimI_acetyltransf"/>
</dbReference>
<protein>
    <recommendedName>
        <fullName evidence="5">[Ribosomal protein bS18]-alanine N-acetyltransferase</fullName>
        <ecNumber evidence="5">2.3.1.266</ecNumber>
    </recommendedName>
</protein>
<dbReference type="STRING" id="1423744.FC86_GL000313"/>
<dbReference type="EMBL" id="AYZL01000016">
    <property type="protein sequence ID" value="KRN04216.1"/>
    <property type="molecule type" value="Genomic_DNA"/>
</dbReference>
<proteinExistence type="inferred from homology"/>
<evidence type="ECO:0000256" key="3">
    <source>
        <dbReference type="ARBA" id="ARBA00022679"/>
    </source>
</evidence>
<sequence>MTFKLAKADLTHLDALMIAQSKIYQNSPWDKYAFKQELLNTHRRLYLALFDQRELIGYIGIKFTPAFREAHITNVGIIPDYQNQHLGQYLIHLVCDYAKQLRLDKVSLEVRVDNQKAQYIYQKMGFEKVRIRKNYYYFEKIDGVTMVKPL</sequence>
<accession>A0A0R2DJD9</accession>
<feature type="domain" description="N-acetyltransferase" evidence="6">
    <location>
        <begin position="1"/>
        <end position="150"/>
    </location>
</feature>
<comment type="catalytic activity">
    <reaction evidence="5">
        <text>N-terminal L-alanyl-[ribosomal protein bS18] + acetyl-CoA = N-terminal N(alpha)-acetyl-L-alanyl-[ribosomal protein bS18] + CoA + H(+)</text>
        <dbReference type="Rhea" id="RHEA:43756"/>
        <dbReference type="Rhea" id="RHEA-COMP:10676"/>
        <dbReference type="Rhea" id="RHEA-COMP:10677"/>
        <dbReference type="ChEBI" id="CHEBI:15378"/>
        <dbReference type="ChEBI" id="CHEBI:57287"/>
        <dbReference type="ChEBI" id="CHEBI:57288"/>
        <dbReference type="ChEBI" id="CHEBI:64718"/>
        <dbReference type="ChEBI" id="CHEBI:83683"/>
        <dbReference type="EC" id="2.3.1.266"/>
    </reaction>
</comment>
<evidence type="ECO:0000256" key="4">
    <source>
        <dbReference type="ARBA" id="ARBA00023315"/>
    </source>
</evidence>
<keyword evidence="2 5" id="KW-0963">Cytoplasm</keyword>
<dbReference type="EC" id="2.3.1.266" evidence="5"/>
<dbReference type="AlphaFoldDB" id="A0A0R2DJD9"/>
<comment type="similarity">
    <text evidence="1 5">Belongs to the acetyltransferase family. RimI subfamily.</text>
</comment>
<keyword evidence="4" id="KW-0012">Acyltransferase</keyword>
<dbReference type="InterPro" id="IPR016181">
    <property type="entry name" value="Acyl_CoA_acyltransferase"/>
</dbReference>
<dbReference type="PANTHER" id="PTHR43420:SF44">
    <property type="entry name" value="ACETYLTRANSFERASE YPEA"/>
    <property type="match status" value="1"/>
</dbReference>
<comment type="caution">
    <text evidence="7">The sequence shown here is derived from an EMBL/GenBank/DDBJ whole genome shotgun (WGS) entry which is preliminary data.</text>
</comment>
<dbReference type="PATRIC" id="fig|1423744.4.peg.320"/>
<dbReference type="NCBIfam" id="TIGR01575">
    <property type="entry name" value="rimI"/>
    <property type="match status" value="1"/>
</dbReference>
<keyword evidence="3" id="KW-0808">Transferase</keyword>
<comment type="function">
    <text evidence="5">Acetylates the N-terminal alanine of ribosomal protein bS18.</text>
</comment>
<dbReference type="InterPro" id="IPR000182">
    <property type="entry name" value="GNAT_dom"/>
</dbReference>
<gene>
    <name evidence="7" type="ORF">FC86_GL000313</name>
</gene>
<evidence type="ECO:0000313" key="8">
    <source>
        <dbReference type="Proteomes" id="UP000051378"/>
    </source>
</evidence>
<evidence type="ECO:0000259" key="6">
    <source>
        <dbReference type="PROSITE" id="PS51186"/>
    </source>
</evidence>
<comment type="subcellular location">
    <subcellularLocation>
        <location evidence="5">Cytoplasm</location>
    </subcellularLocation>
</comment>
<dbReference type="Proteomes" id="UP000051378">
    <property type="component" value="Unassembled WGS sequence"/>
</dbReference>
<dbReference type="GO" id="GO:0008999">
    <property type="term" value="F:protein-N-terminal-alanine acetyltransferase activity"/>
    <property type="evidence" value="ECO:0007669"/>
    <property type="project" value="UniProtKB-EC"/>
</dbReference>
<dbReference type="InterPro" id="IPR006464">
    <property type="entry name" value="AcTrfase_RimI/Ard1"/>
</dbReference>
<dbReference type="SUPFAM" id="SSF55729">
    <property type="entry name" value="Acyl-CoA N-acyltransferases (Nat)"/>
    <property type="match status" value="1"/>
</dbReference>
<dbReference type="Pfam" id="PF00583">
    <property type="entry name" value="Acetyltransf_1"/>
    <property type="match status" value="1"/>
</dbReference>
<organism evidence="7 8">
    <name type="scientific">Holzapfeliella floricola DSM 23037 = JCM 16512</name>
    <dbReference type="NCBI Taxonomy" id="1423744"/>
    <lineage>
        <taxon>Bacteria</taxon>
        <taxon>Bacillati</taxon>
        <taxon>Bacillota</taxon>
        <taxon>Bacilli</taxon>
        <taxon>Lactobacillales</taxon>
        <taxon>Lactobacillaceae</taxon>
        <taxon>Holzapfeliella</taxon>
    </lineage>
</organism>